<reference evidence="2 3" key="1">
    <citation type="submission" date="2021-06" db="EMBL/GenBank/DDBJ databases">
        <authorList>
            <person name="Palmer J.M."/>
        </authorList>
    </citation>
    <scope>NUCLEOTIDE SEQUENCE [LARGE SCALE GENOMIC DNA]</scope>
    <source>
        <strain evidence="2 3">MEX-2019</strain>
        <tissue evidence="2">Muscle</tissue>
    </source>
</reference>
<keyword evidence="3" id="KW-1185">Reference proteome</keyword>
<sequence>MRVSVFGCIGRKLLWHLRKLCKIFQMCSVLHYLALGHGIHLSPGLPPPQNDDPDPQRPPRQEGFQHKARLSENVMQHLGQHMSQHPYSSRRTMHLGRTGARDSWTLGAHCLIARLSSL</sequence>
<feature type="compositionally biased region" description="Basic and acidic residues" evidence="1">
    <location>
        <begin position="54"/>
        <end position="65"/>
    </location>
</feature>
<feature type="region of interest" description="Disordered" evidence="1">
    <location>
        <begin position="75"/>
        <end position="94"/>
    </location>
</feature>
<accession>A0AAV9SGB6</accession>
<feature type="compositionally biased region" description="Polar residues" evidence="1">
    <location>
        <begin position="81"/>
        <end position="90"/>
    </location>
</feature>
<dbReference type="Proteomes" id="UP001311232">
    <property type="component" value="Unassembled WGS sequence"/>
</dbReference>
<name>A0AAV9SGB6_9TELE</name>
<feature type="region of interest" description="Disordered" evidence="1">
    <location>
        <begin position="43"/>
        <end position="70"/>
    </location>
</feature>
<dbReference type="AlphaFoldDB" id="A0AAV9SGB6"/>
<evidence type="ECO:0000256" key="1">
    <source>
        <dbReference type="SAM" id="MobiDB-lite"/>
    </source>
</evidence>
<organism evidence="2 3">
    <name type="scientific">Crenichthys baileyi</name>
    <name type="common">White River springfish</name>
    <dbReference type="NCBI Taxonomy" id="28760"/>
    <lineage>
        <taxon>Eukaryota</taxon>
        <taxon>Metazoa</taxon>
        <taxon>Chordata</taxon>
        <taxon>Craniata</taxon>
        <taxon>Vertebrata</taxon>
        <taxon>Euteleostomi</taxon>
        <taxon>Actinopterygii</taxon>
        <taxon>Neopterygii</taxon>
        <taxon>Teleostei</taxon>
        <taxon>Neoteleostei</taxon>
        <taxon>Acanthomorphata</taxon>
        <taxon>Ovalentaria</taxon>
        <taxon>Atherinomorphae</taxon>
        <taxon>Cyprinodontiformes</taxon>
        <taxon>Goodeidae</taxon>
        <taxon>Crenichthys</taxon>
    </lineage>
</organism>
<protein>
    <submittedName>
        <fullName evidence="2">Uncharacterized protein</fullName>
    </submittedName>
</protein>
<comment type="caution">
    <text evidence="2">The sequence shown here is derived from an EMBL/GenBank/DDBJ whole genome shotgun (WGS) entry which is preliminary data.</text>
</comment>
<dbReference type="EMBL" id="JAHHUM010000359">
    <property type="protein sequence ID" value="KAK5620468.1"/>
    <property type="molecule type" value="Genomic_DNA"/>
</dbReference>
<evidence type="ECO:0000313" key="3">
    <source>
        <dbReference type="Proteomes" id="UP001311232"/>
    </source>
</evidence>
<gene>
    <name evidence="2" type="ORF">CRENBAI_023485</name>
</gene>
<proteinExistence type="predicted"/>
<evidence type="ECO:0000313" key="2">
    <source>
        <dbReference type="EMBL" id="KAK5620468.1"/>
    </source>
</evidence>